<sequence>MLNTYTDLRNFRNHIETRVEWAPHLNVITGPNGSGKTSLIDAIHYLCMSRSFVSNSDMYVVNQDESYFMIKGHFEGQIRSEFEVSCSYSRGDGKKIFVNDSPLERLSDLIGMVPVVTLTPDDKKLTLEGPAERRSYIDSFISQISPKYLRDLIDYRRIRKQRNSLLQEYRGPVSVLEAYLEPWNVQLVETGARIVAKRHSVLENLKDYLDKDYAMISGMELTAGLEYQTFCEPTSDVEAIEKEYYRQLEEAQPKEIDREITTIGPHRDEVVFLLDDFELRRYGSQGQHRLFALSLKMAQLHYYSDELDDLPILMLDDVFGDLDLNKTEILLDALQQHHGQIFITSANPVPFENYVTFDGTDNRFYKVEKGTVTEVSP</sequence>
<comment type="function">
    <text evidence="6">The RecF protein is involved in DNA metabolism; it is required for DNA replication and normal SOS inducibility. RecF binds preferentially to single-stranded, linear DNA. It also seems to bind ATP.</text>
</comment>
<dbReference type="Gene3D" id="1.20.1050.90">
    <property type="entry name" value="RecF/RecN/SMC, N-terminal domain"/>
    <property type="match status" value="1"/>
</dbReference>
<dbReference type="GO" id="GO:0006302">
    <property type="term" value="P:double-strand break repair"/>
    <property type="evidence" value="ECO:0007669"/>
    <property type="project" value="TreeGrafter"/>
</dbReference>
<evidence type="ECO:0000256" key="2">
    <source>
        <dbReference type="ARBA" id="ARBA00022705"/>
    </source>
</evidence>
<dbReference type="GO" id="GO:0000731">
    <property type="term" value="P:DNA synthesis involved in DNA repair"/>
    <property type="evidence" value="ECO:0007669"/>
    <property type="project" value="TreeGrafter"/>
</dbReference>
<keyword evidence="4 6" id="KW-0067">ATP-binding</keyword>
<keyword evidence="6" id="KW-0227">DNA damage</keyword>
<dbReference type="InterPro" id="IPR042174">
    <property type="entry name" value="RecF_2"/>
</dbReference>
<keyword evidence="1 6" id="KW-0963">Cytoplasm</keyword>
<gene>
    <name evidence="6" type="primary">recF</name>
    <name evidence="8" type="ORF">SAMN06265219_110151</name>
</gene>
<feature type="domain" description="RecF/RecN/SMC N-terminal" evidence="7">
    <location>
        <begin position="8"/>
        <end position="357"/>
    </location>
</feature>
<dbReference type="GO" id="GO:0009432">
    <property type="term" value="P:SOS response"/>
    <property type="evidence" value="ECO:0007669"/>
    <property type="project" value="UniProtKB-UniRule"/>
</dbReference>
<evidence type="ECO:0000259" key="7">
    <source>
        <dbReference type="Pfam" id="PF02463"/>
    </source>
</evidence>
<keyword evidence="3 6" id="KW-0547">Nucleotide-binding</keyword>
<keyword evidence="5 6" id="KW-0238">DNA-binding</keyword>
<dbReference type="AlphaFoldDB" id="A0A521E4Y7"/>
<dbReference type="InterPro" id="IPR003395">
    <property type="entry name" value="RecF/RecN/SMC_N"/>
</dbReference>
<evidence type="ECO:0000256" key="3">
    <source>
        <dbReference type="ARBA" id="ARBA00022741"/>
    </source>
</evidence>
<protein>
    <recommendedName>
        <fullName evidence="6">DNA replication and repair protein RecF</fullName>
    </recommendedName>
</protein>
<name>A0A521E4Y7_9BACT</name>
<dbReference type="Gene3D" id="3.40.50.300">
    <property type="entry name" value="P-loop containing nucleotide triphosphate hydrolases"/>
    <property type="match status" value="1"/>
</dbReference>
<dbReference type="Proteomes" id="UP000317557">
    <property type="component" value="Unassembled WGS sequence"/>
</dbReference>
<dbReference type="EMBL" id="FXTP01000010">
    <property type="protein sequence ID" value="SMO78935.1"/>
    <property type="molecule type" value="Genomic_DNA"/>
</dbReference>
<evidence type="ECO:0000313" key="9">
    <source>
        <dbReference type="Proteomes" id="UP000317557"/>
    </source>
</evidence>
<dbReference type="OrthoDB" id="9803889at2"/>
<feature type="binding site" evidence="6">
    <location>
        <begin position="30"/>
        <end position="37"/>
    </location>
    <ligand>
        <name>ATP</name>
        <dbReference type="ChEBI" id="CHEBI:30616"/>
    </ligand>
</feature>
<evidence type="ECO:0000256" key="1">
    <source>
        <dbReference type="ARBA" id="ARBA00022490"/>
    </source>
</evidence>
<proteinExistence type="inferred from homology"/>
<dbReference type="GO" id="GO:0005524">
    <property type="term" value="F:ATP binding"/>
    <property type="evidence" value="ECO:0007669"/>
    <property type="project" value="UniProtKB-UniRule"/>
</dbReference>
<evidence type="ECO:0000313" key="8">
    <source>
        <dbReference type="EMBL" id="SMO78935.1"/>
    </source>
</evidence>
<evidence type="ECO:0000256" key="6">
    <source>
        <dbReference type="HAMAP-Rule" id="MF_00365"/>
    </source>
</evidence>
<comment type="similarity">
    <text evidence="6">Belongs to the RecF family.</text>
</comment>
<dbReference type="GO" id="GO:0003697">
    <property type="term" value="F:single-stranded DNA binding"/>
    <property type="evidence" value="ECO:0007669"/>
    <property type="project" value="UniProtKB-UniRule"/>
</dbReference>
<dbReference type="HAMAP" id="MF_00365">
    <property type="entry name" value="RecF"/>
    <property type="match status" value="1"/>
</dbReference>
<organism evidence="8 9">
    <name type="scientific">Gracilimonas mengyeensis</name>
    <dbReference type="NCBI Taxonomy" id="1302730"/>
    <lineage>
        <taxon>Bacteria</taxon>
        <taxon>Pseudomonadati</taxon>
        <taxon>Balneolota</taxon>
        <taxon>Balneolia</taxon>
        <taxon>Balneolales</taxon>
        <taxon>Balneolaceae</taxon>
        <taxon>Gracilimonas</taxon>
    </lineage>
</organism>
<comment type="subcellular location">
    <subcellularLocation>
        <location evidence="6">Cytoplasm</location>
    </subcellularLocation>
</comment>
<dbReference type="NCBIfam" id="TIGR00611">
    <property type="entry name" value="recf"/>
    <property type="match status" value="1"/>
</dbReference>
<reference evidence="8 9" key="1">
    <citation type="submission" date="2017-05" db="EMBL/GenBank/DDBJ databases">
        <authorList>
            <person name="Varghese N."/>
            <person name="Submissions S."/>
        </authorList>
    </citation>
    <scope>NUCLEOTIDE SEQUENCE [LARGE SCALE GENOMIC DNA]</scope>
    <source>
        <strain evidence="8 9">DSM 21985</strain>
    </source>
</reference>
<dbReference type="Pfam" id="PF02463">
    <property type="entry name" value="SMC_N"/>
    <property type="match status" value="1"/>
</dbReference>
<keyword evidence="6" id="KW-0234">DNA repair</keyword>
<dbReference type="GO" id="GO:0005737">
    <property type="term" value="C:cytoplasm"/>
    <property type="evidence" value="ECO:0007669"/>
    <property type="project" value="UniProtKB-SubCell"/>
</dbReference>
<evidence type="ECO:0000256" key="4">
    <source>
        <dbReference type="ARBA" id="ARBA00022840"/>
    </source>
</evidence>
<dbReference type="GO" id="GO:0006260">
    <property type="term" value="P:DNA replication"/>
    <property type="evidence" value="ECO:0007669"/>
    <property type="project" value="UniProtKB-UniRule"/>
</dbReference>
<evidence type="ECO:0000256" key="5">
    <source>
        <dbReference type="ARBA" id="ARBA00023125"/>
    </source>
</evidence>
<dbReference type="PANTHER" id="PTHR32182">
    <property type="entry name" value="DNA REPLICATION AND REPAIR PROTEIN RECF"/>
    <property type="match status" value="1"/>
</dbReference>
<dbReference type="PANTHER" id="PTHR32182:SF0">
    <property type="entry name" value="DNA REPLICATION AND REPAIR PROTEIN RECF"/>
    <property type="match status" value="1"/>
</dbReference>
<keyword evidence="9" id="KW-1185">Reference proteome</keyword>
<dbReference type="RefSeq" id="WP_142454963.1">
    <property type="nucleotide sequence ID" value="NZ_FXTP01000010.1"/>
</dbReference>
<accession>A0A521E4Y7</accession>
<dbReference type="SUPFAM" id="SSF52540">
    <property type="entry name" value="P-loop containing nucleoside triphosphate hydrolases"/>
    <property type="match status" value="1"/>
</dbReference>
<dbReference type="InterPro" id="IPR001238">
    <property type="entry name" value="DNA-binding_RecF"/>
</dbReference>
<keyword evidence="2 6" id="KW-0235">DNA replication</keyword>
<dbReference type="InterPro" id="IPR027417">
    <property type="entry name" value="P-loop_NTPase"/>
</dbReference>
<keyword evidence="6" id="KW-0742">SOS response</keyword>